<comment type="caution">
    <text evidence="2">The sequence shown here is derived from an EMBL/GenBank/DDBJ whole genome shotgun (WGS) entry which is preliminary data.</text>
</comment>
<accession>A0ABU6IRS7</accession>
<organism evidence="2 3">
    <name type="scientific">Flagellimonas halotolerans</name>
    <dbReference type="NCBI Taxonomy" id="3112164"/>
    <lineage>
        <taxon>Bacteria</taxon>
        <taxon>Pseudomonadati</taxon>
        <taxon>Bacteroidota</taxon>
        <taxon>Flavobacteriia</taxon>
        <taxon>Flavobacteriales</taxon>
        <taxon>Flavobacteriaceae</taxon>
        <taxon>Flagellimonas</taxon>
    </lineage>
</organism>
<gene>
    <name evidence="2" type="ORF">VOP03_10010</name>
</gene>
<reference evidence="2 3" key="1">
    <citation type="submission" date="2024-01" db="EMBL/GenBank/DDBJ databases">
        <title>The strains designed SYSU M86414 and SYSU M84420 isolated from the marine sediment in San Sha City (Hainan Province, China).</title>
        <authorList>
            <person name="Guo D."/>
        </authorList>
    </citation>
    <scope>NUCLEOTIDE SEQUENCE [LARGE SCALE GENOMIC DNA]</scope>
    <source>
        <strain evidence="2 3">SYSU M84420</strain>
    </source>
</reference>
<feature type="domain" description="3-keto-alpha-glucoside-1,2-lyase/3-keto-2-hydroxy-glucal hydratase" evidence="1">
    <location>
        <begin position="27"/>
        <end position="279"/>
    </location>
</feature>
<sequence>MNKKIYVAAIVAVALITLQFSVQESKEWVPLLDEDLTQWETYLSYRHKADYDGNIPMDALGKPIPPIGYNRDSTHVFSVLKEPNGPVLKVSGEIYGCLFTRKSYENYHLKLQVKWGDKKYEPRQDKLRDSGILYHSIGEAGVEYWRSWMLSQEFQVMEGHMGDFWRQANSAIDIRSFPSEGSLMSSVADETQPFRSFKEGSDGFCLRSANFESPADEWTTLELISYGGKSLHIVNGHVVMVLKNSRYTRTDGEAVDMVKGRIQLQSEAAEVFYRDIQIKQLQSMPKAYQGFFE</sequence>
<evidence type="ECO:0000313" key="2">
    <source>
        <dbReference type="EMBL" id="MEC4265683.1"/>
    </source>
</evidence>
<keyword evidence="3" id="KW-1185">Reference proteome</keyword>
<dbReference type="InterPro" id="IPR010496">
    <property type="entry name" value="AL/BT2_dom"/>
</dbReference>
<protein>
    <submittedName>
        <fullName evidence="2">DUF1080 domain-containing protein</fullName>
    </submittedName>
</protein>
<dbReference type="Gene3D" id="2.60.120.560">
    <property type="entry name" value="Exo-inulinase, domain 1"/>
    <property type="match status" value="1"/>
</dbReference>
<evidence type="ECO:0000259" key="1">
    <source>
        <dbReference type="Pfam" id="PF06439"/>
    </source>
</evidence>
<proteinExistence type="predicted"/>
<dbReference type="EMBL" id="JAYMGW010000007">
    <property type="protein sequence ID" value="MEC4265683.1"/>
    <property type="molecule type" value="Genomic_DNA"/>
</dbReference>
<name>A0ABU6IRS7_9FLAO</name>
<dbReference type="Proteomes" id="UP001355298">
    <property type="component" value="Unassembled WGS sequence"/>
</dbReference>
<dbReference type="RefSeq" id="WP_326278710.1">
    <property type="nucleotide sequence ID" value="NZ_JAYKYV010000007.1"/>
</dbReference>
<evidence type="ECO:0000313" key="3">
    <source>
        <dbReference type="Proteomes" id="UP001355298"/>
    </source>
</evidence>
<dbReference type="Pfam" id="PF06439">
    <property type="entry name" value="3keto-disac_hyd"/>
    <property type="match status" value="1"/>
</dbReference>